<evidence type="ECO:0000313" key="2">
    <source>
        <dbReference type="EMBL" id="KAF8411992.1"/>
    </source>
</evidence>
<evidence type="ECO:0000313" key="3">
    <source>
        <dbReference type="Proteomes" id="UP000655225"/>
    </source>
</evidence>
<dbReference type="Proteomes" id="UP000655225">
    <property type="component" value="Unassembled WGS sequence"/>
</dbReference>
<sequence>MEMVYLSCCFSFTNGNGIYLSPIWEAFYFNWDNEKSVHLFSRTKVRVEKRFLTSFSHSNKEQIEDKEAQASQLSGTVTKVAQLGERRDSLESDHRTLTTTVEALDDNTRRMVEALQAQIDDLTAKVNVLMRAISTMSRGCNISYSEKKFHAGGNASVTSIDRVMNSDISLAMFNRLGLVPGCQPISTIIVCQGKLGPGRSAEQSRWARPDRTGQICQKYYKEAAVSTPESNTFYFDDGLPWTTTLHPQKSAVYVLDPASSCGLEESCACLNIVHRHDYIYVRMRFEVMLYPSKLMKEIEKQCGELPWFSAGQNDKSYVGGYLQSTSRRQNCYMHYLTKRDVKMMEMYPKDSSVEDAM</sequence>
<keyword evidence="1" id="KW-0175">Coiled coil</keyword>
<name>A0A835DTJ7_TETSI</name>
<dbReference type="AlphaFoldDB" id="A0A835DTJ7"/>
<protein>
    <submittedName>
        <fullName evidence="2">Uncharacterized protein</fullName>
    </submittedName>
</protein>
<organism evidence="2 3">
    <name type="scientific">Tetracentron sinense</name>
    <name type="common">Spur-leaf</name>
    <dbReference type="NCBI Taxonomy" id="13715"/>
    <lineage>
        <taxon>Eukaryota</taxon>
        <taxon>Viridiplantae</taxon>
        <taxon>Streptophyta</taxon>
        <taxon>Embryophyta</taxon>
        <taxon>Tracheophyta</taxon>
        <taxon>Spermatophyta</taxon>
        <taxon>Magnoliopsida</taxon>
        <taxon>Trochodendrales</taxon>
        <taxon>Trochodendraceae</taxon>
        <taxon>Tetracentron</taxon>
    </lineage>
</organism>
<feature type="coiled-coil region" evidence="1">
    <location>
        <begin position="105"/>
        <end position="132"/>
    </location>
</feature>
<gene>
    <name evidence="2" type="ORF">HHK36_004551</name>
</gene>
<reference evidence="2 3" key="1">
    <citation type="submission" date="2020-04" db="EMBL/GenBank/DDBJ databases">
        <title>Plant Genome Project.</title>
        <authorList>
            <person name="Zhang R.-G."/>
        </authorList>
    </citation>
    <scope>NUCLEOTIDE SEQUENCE [LARGE SCALE GENOMIC DNA]</scope>
    <source>
        <strain evidence="2">YNK0</strain>
        <tissue evidence="2">Leaf</tissue>
    </source>
</reference>
<accession>A0A835DTJ7</accession>
<comment type="caution">
    <text evidence="2">The sequence shown here is derived from an EMBL/GenBank/DDBJ whole genome shotgun (WGS) entry which is preliminary data.</text>
</comment>
<evidence type="ECO:0000256" key="1">
    <source>
        <dbReference type="SAM" id="Coils"/>
    </source>
</evidence>
<keyword evidence="3" id="KW-1185">Reference proteome</keyword>
<dbReference type="EMBL" id="JABCRI010000002">
    <property type="protein sequence ID" value="KAF8411992.1"/>
    <property type="molecule type" value="Genomic_DNA"/>
</dbReference>
<proteinExistence type="predicted"/>